<evidence type="ECO:0000313" key="3">
    <source>
        <dbReference type="EMBL" id="NLR24221.1"/>
    </source>
</evidence>
<dbReference type="GO" id="GO:0004806">
    <property type="term" value="F:triacylglycerol lipase activity"/>
    <property type="evidence" value="ECO:0007669"/>
    <property type="project" value="TreeGrafter"/>
</dbReference>
<evidence type="ECO:0000256" key="1">
    <source>
        <dbReference type="SAM" id="MobiDB-lite"/>
    </source>
</evidence>
<dbReference type="RefSeq" id="WP_039493564.1">
    <property type="nucleotide sequence ID" value="NZ_CBCSDF010000004.1"/>
</dbReference>
<evidence type="ECO:0000313" key="6">
    <source>
        <dbReference type="Proteomes" id="UP001304419"/>
    </source>
</evidence>
<dbReference type="EMBL" id="WEIA01000026">
    <property type="protein sequence ID" value="NLR24221.1"/>
    <property type="molecule type" value="Genomic_DNA"/>
</dbReference>
<dbReference type="Gene3D" id="3.40.50.1820">
    <property type="entry name" value="alpha/beta hydrolase"/>
    <property type="match status" value="1"/>
</dbReference>
<protein>
    <submittedName>
        <fullName evidence="3">Alpha/beta hydrolase</fullName>
    </submittedName>
</protein>
<keyword evidence="3" id="KW-0378">Hydrolase</keyword>
<proteinExistence type="predicted"/>
<reference evidence="3" key="1">
    <citation type="submission" date="2019-10" db="EMBL/GenBank/DDBJ databases">
        <authorList>
            <person name="Paulsen S."/>
        </authorList>
    </citation>
    <scope>NUCLEOTIDE SEQUENCE</scope>
    <source>
        <strain evidence="3">LMG 19692</strain>
    </source>
</reference>
<feature type="domain" description="AB hydrolase-1" evidence="2">
    <location>
        <begin position="23"/>
        <end position="276"/>
    </location>
</feature>
<dbReference type="PANTHER" id="PTHR43433:SF5">
    <property type="entry name" value="AB HYDROLASE-1 DOMAIN-CONTAINING PROTEIN"/>
    <property type="match status" value="1"/>
</dbReference>
<keyword evidence="6" id="KW-1185">Reference proteome</keyword>
<name>A0A8I2H707_9GAMM</name>
<evidence type="ECO:0000313" key="4">
    <source>
        <dbReference type="EMBL" id="WOX27690.1"/>
    </source>
</evidence>
<dbReference type="Proteomes" id="UP000646877">
    <property type="component" value="Unassembled WGS sequence"/>
</dbReference>
<dbReference type="PANTHER" id="PTHR43433">
    <property type="entry name" value="HYDROLASE, ALPHA/BETA FOLD FAMILY PROTEIN"/>
    <property type="match status" value="1"/>
</dbReference>
<dbReference type="Pfam" id="PF00561">
    <property type="entry name" value="Abhydrolase_1"/>
    <property type="match status" value="1"/>
</dbReference>
<dbReference type="GO" id="GO:0046503">
    <property type="term" value="P:glycerolipid catabolic process"/>
    <property type="evidence" value="ECO:0007669"/>
    <property type="project" value="TreeGrafter"/>
</dbReference>
<sequence length="335" mass="36925">MTDIKIATGISIHYQDEGAPHAPVIILIMGLGAQMTIWPDELYFGLVNKGFRVIRFDNRDTGLSSHLDHLGSPSVIKTMLSKKLPIRASVPYTLEDMAEDVVALMAGLKIKRAHLVGASMGGMIAQIVAAKHKKKVVSLTSIMSTSAYPKFTAANVKVMLQLAKARPKSDGLQSAIQYNIKLNQLIGSPAYPQDEWTLHQQAKHSIERAHNPQGFKRQLAAIVASQCRKHTLAKIKTPTLVIHGTDDPIFPAAAGQQTAATIRKSKLKLVNGMGHDFPPMLMQKIAKWVAKHVTKAERKRLKKKQHKQIATQETANKKVPKNQSNTPQQNTVQNK</sequence>
<dbReference type="InterPro" id="IPR000073">
    <property type="entry name" value="AB_hydrolase_1"/>
</dbReference>
<dbReference type="AlphaFoldDB" id="A0A8I2H707"/>
<dbReference type="InterPro" id="IPR050471">
    <property type="entry name" value="AB_hydrolase"/>
</dbReference>
<reference evidence="4 6" key="2">
    <citation type="submission" date="2023-10" db="EMBL/GenBank/DDBJ databases">
        <title>To unveil natural product biosynthetic capacity in Pseudoalteromonas.</title>
        <authorList>
            <person name="Wang J."/>
        </authorList>
    </citation>
    <scope>NUCLEOTIDE SEQUENCE [LARGE SCALE GENOMIC DNA]</scope>
    <source>
        <strain evidence="4 6">DSM 15914</strain>
    </source>
</reference>
<feature type="region of interest" description="Disordered" evidence="1">
    <location>
        <begin position="298"/>
        <end position="335"/>
    </location>
</feature>
<feature type="compositionally biased region" description="Polar residues" evidence="1">
    <location>
        <begin position="321"/>
        <end position="335"/>
    </location>
</feature>
<dbReference type="SUPFAM" id="SSF53474">
    <property type="entry name" value="alpha/beta-Hydrolases"/>
    <property type="match status" value="1"/>
</dbReference>
<gene>
    <name evidence="3" type="ORF">F9Y85_23485</name>
    <name evidence="4" type="ORF">R5H13_13630</name>
</gene>
<dbReference type="InterPro" id="IPR029058">
    <property type="entry name" value="AB_hydrolase_fold"/>
</dbReference>
<accession>A0A8I2H707</accession>
<feature type="compositionally biased region" description="Basic residues" evidence="1">
    <location>
        <begin position="298"/>
        <end position="307"/>
    </location>
</feature>
<evidence type="ECO:0000313" key="5">
    <source>
        <dbReference type="Proteomes" id="UP000646877"/>
    </source>
</evidence>
<evidence type="ECO:0000259" key="2">
    <source>
        <dbReference type="Pfam" id="PF00561"/>
    </source>
</evidence>
<organism evidence="3 5">
    <name type="scientific">Pseudoalteromonas maricaloris</name>
    <dbReference type="NCBI Taxonomy" id="184924"/>
    <lineage>
        <taxon>Bacteria</taxon>
        <taxon>Pseudomonadati</taxon>
        <taxon>Pseudomonadota</taxon>
        <taxon>Gammaproteobacteria</taxon>
        <taxon>Alteromonadales</taxon>
        <taxon>Pseudoalteromonadaceae</taxon>
        <taxon>Pseudoalteromonas</taxon>
    </lineage>
</organism>
<dbReference type="Proteomes" id="UP001304419">
    <property type="component" value="Chromosome 1"/>
</dbReference>
<dbReference type="EMBL" id="CP137578">
    <property type="protein sequence ID" value="WOX27690.1"/>
    <property type="molecule type" value="Genomic_DNA"/>
</dbReference>